<reference evidence="4 5" key="1">
    <citation type="journal article" date="2019" name="Int. J. Syst. Evol. Microbiol.">
        <title>The Global Catalogue of Microorganisms (GCM) 10K type strain sequencing project: providing services to taxonomists for standard genome sequencing and annotation.</title>
        <authorList>
            <consortium name="The Broad Institute Genomics Platform"/>
            <consortium name="The Broad Institute Genome Sequencing Center for Infectious Disease"/>
            <person name="Wu L."/>
            <person name="Ma J."/>
        </authorList>
    </citation>
    <scope>NUCLEOTIDE SEQUENCE [LARGE SCALE GENOMIC DNA]</scope>
    <source>
        <strain evidence="4 5">JCM 15933</strain>
    </source>
</reference>
<feature type="transmembrane region" description="Helical" evidence="2">
    <location>
        <begin position="234"/>
        <end position="254"/>
    </location>
</feature>
<comment type="caution">
    <text evidence="4">The sequence shown here is derived from an EMBL/GenBank/DDBJ whole genome shotgun (WGS) entry which is preliminary data.</text>
</comment>
<keyword evidence="2" id="KW-0472">Membrane</keyword>
<gene>
    <name evidence="4" type="ORF">GCM10009827_026200</name>
</gene>
<organism evidence="4 5">
    <name type="scientific">Dactylosporangium maewongense</name>
    <dbReference type="NCBI Taxonomy" id="634393"/>
    <lineage>
        <taxon>Bacteria</taxon>
        <taxon>Bacillati</taxon>
        <taxon>Actinomycetota</taxon>
        <taxon>Actinomycetes</taxon>
        <taxon>Micromonosporales</taxon>
        <taxon>Micromonosporaceae</taxon>
        <taxon>Dactylosporangium</taxon>
    </lineage>
</organism>
<dbReference type="RefSeq" id="WP_344502097.1">
    <property type="nucleotide sequence ID" value="NZ_BAAAQD010000004.1"/>
</dbReference>
<feature type="region of interest" description="Disordered" evidence="1">
    <location>
        <begin position="193"/>
        <end position="227"/>
    </location>
</feature>
<evidence type="ECO:0000313" key="5">
    <source>
        <dbReference type="Proteomes" id="UP001501470"/>
    </source>
</evidence>
<proteinExistence type="predicted"/>
<keyword evidence="2" id="KW-1133">Transmembrane helix</keyword>
<evidence type="ECO:0000256" key="2">
    <source>
        <dbReference type="SAM" id="Phobius"/>
    </source>
</evidence>
<sequence length="260" mass="26564">MRRNEIGPARTPARPWSRRAARAGAAAVVVGLVGIASPAGAHVTVTPSTTAAGAHALLQFAVGHGCGDSPTTRITIQIPAQITSVTPTRTALWKVTKQTETVDPPAVDAHGNKVVQRVASVTFSTDTPLPDGYREVFELTVQLPEAKGTRLVFPTIQTCERGESAWTEVPQDGKDVGELQLPAPSFVVAAPLNGTGGTDGTGGTGGTGGTDGTHHHTLAGNSAATPAPARDDTLTLAALAAGILGSLLGGAALVRQRRRT</sequence>
<feature type="domain" description="YncI copper-binding" evidence="3">
    <location>
        <begin position="42"/>
        <end position="187"/>
    </location>
</feature>
<dbReference type="EMBL" id="BAAAQD010000004">
    <property type="protein sequence ID" value="GAA1510760.1"/>
    <property type="molecule type" value="Genomic_DNA"/>
</dbReference>
<feature type="compositionally biased region" description="Gly residues" evidence="1">
    <location>
        <begin position="194"/>
        <end position="211"/>
    </location>
</feature>
<evidence type="ECO:0000256" key="1">
    <source>
        <dbReference type="SAM" id="MobiDB-lite"/>
    </source>
</evidence>
<name>A0ABN2A3S9_9ACTN</name>
<evidence type="ECO:0000259" key="3">
    <source>
        <dbReference type="Pfam" id="PF07987"/>
    </source>
</evidence>
<accession>A0ABN2A3S9</accession>
<dbReference type="CDD" id="cd08545">
    <property type="entry name" value="YcnI_like"/>
    <property type="match status" value="1"/>
</dbReference>
<evidence type="ECO:0000313" key="4">
    <source>
        <dbReference type="EMBL" id="GAA1510760.1"/>
    </source>
</evidence>
<protein>
    <recommendedName>
        <fullName evidence="3">YncI copper-binding domain-containing protein</fullName>
    </recommendedName>
</protein>
<dbReference type="Gene3D" id="2.60.40.2230">
    <property type="entry name" value="Uncharacterised protein YcnI-like PF07987, DUF1775"/>
    <property type="match status" value="1"/>
</dbReference>
<dbReference type="Proteomes" id="UP001501470">
    <property type="component" value="Unassembled WGS sequence"/>
</dbReference>
<keyword evidence="2" id="KW-0812">Transmembrane</keyword>
<dbReference type="Pfam" id="PF07987">
    <property type="entry name" value="DUF1775"/>
    <property type="match status" value="1"/>
</dbReference>
<keyword evidence="5" id="KW-1185">Reference proteome</keyword>
<dbReference type="InterPro" id="IPR038507">
    <property type="entry name" value="YcnI-like_sf"/>
</dbReference>
<dbReference type="InterPro" id="IPR012533">
    <property type="entry name" value="YcnI-copper_dom"/>
</dbReference>